<sequence>MPRASRMWGHRHKGQVSYNVGNRRNRDSHCRHRQGRLGEQHIPGEKTEEFGSRQIGRCRTRGLTPDISPGTRPVRSEHPKVKMGLKMSSVKFRSQKHLWSSKMDVVGKKVGTRGYEDRGLESYWRSGKKAKRQLRRNVVTFSKLHNT</sequence>
<evidence type="ECO:0000313" key="3">
    <source>
        <dbReference type="Proteomes" id="UP000823775"/>
    </source>
</evidence>
<accession>A0ABS8SPE4</accession>
<evidence type="ECO:0000313" key="2">
    <source>
        <dbReference type="EMBL" id="MCD7460871.1"/>
    </source>
</evidence>
<feature type="region of interest" description="Disordered" evidence="1">
    <location>
        <begin position="1"/>
        <end position="39"/>
    </location>
</feature>
<organism evidence="2 3">
    <name type="scientific">Datura stramonium</name>
    <name type="common">Jimsonweed</name>
    <name type="synonym">Common thornapple</name>
    <dbReference type="NCBI Taxonomy" id="4076"/>
    <lineage>
        <taxon>Eukaryota</taxon>
        <taxon>Viridiplantae</taxon>
        <taxon>Streptophyta</taxon>
        <taxon>Embryophyta</taxon>
        <taxon>Tracheophyta</taxon>
        <taxon>Spermatophyta</taxon>
        <taxon>Magnoliopsida</taxon>
        <taxon>eudicotyledons</taxon>
        <taxon>Gunneridae</taxon>
        <taxon>Pentapetalae</taxon>
        <taxon>asterids</taxon>
        <taxon>lamiids</taxon>
        <taxon>Solanales</taxon>
        <taxon>Solanaceae</taxon>
        <taxon>Solanoideae</taxon>
        <taxon>Datureae</taxon>
        <taxon>Datura</taxon>
    </lineage>
</organism>
<protein>
    <submittedName>
        <fullName evidence="2">Uncharacterized protein</fullName>
    </submittedName>
</protein>
<evidence type="ECO:0000256" key="1">
    <source>
        <dbReference type="SAM" id="MobiDB-lite"/>
    </source>
</evidence>
<gene>
    <name evidence="2" type="ORF">HAX54_044634</name>
</gene>
<proteinExistence type="predicted"/>
<reference evidence="2 3" key="1">
    <citation type="journal article" date="2021" name="BMC Genomics">
        <title>Datura genome reveals duplications of psychoactive alkaloid biosynthetic genes and high mutation rate following tissue culture.</title>
        <authorList>
            <person name="Rajewski A."/>
            <person name="Carter-House D."/>
            <person name="Stajich J."/>
            <person name="Litt A."/>
        </authorList>
    </citation>
    <scope>NUCLEOTIDE SEQUENCE [LARGE SCALE GENOMIC DNA]</scope>
    <source>
        <strain evidence="2">AR-01</strain>
    </source>
</reference>
<dbReference type="EMBL" id="JACEIK010000683">
    <property type="protein sequence ID" value="MCD7460871.1"/>
    <property type="molecule type" value="Genomic_DNA"/>
</dbReference>
<name>A0ABS8SPE4_DATST</name>
<keyword evidence="3" id="KW-1185">Reference proteome</keyword>
<comment type="caution">
    <text evidence="2">The sequence shown here is derived from an EMBL/GenBank/DDBJ whole genome shotgun (WGS) entry which is preliminary data.</text>
</comment>
<dbReference type="Proteomes" id="UP000823775">
    <property type="component" value="Unassembled WGS sequence"/>
</dbReference>